<evidence type="ECO:0000256" key="3">
    <source>
        <dbReference type="ARBA" id="ARBA00022824"/>
    </source>
</evidence>
<evidence type="ECO:0000256" key="1">
    <source>
        <dbReference type="ARBA" id="ARBA00004555"/>
    </source>
</evidence>
<dbReference type="InterPro" id="IPR011012">
    <property type="entry name" value="Longin-like_dom_sf"/>
</dbReference>
<evidence type="ECO:0000313" key="8">
    <source>
        <dbReference type="EMBL" id="ABO95267.1"/>
    </source>
</evidence>
<comment type="subcellular location">
    <subcellularLocation>
        <location evidence="7">Endoplasmic reticulum</location>
    </subcellularLocation>
    <subcellularLocation>
        <location evidence="7">Golgi apparatus</location>
        <location evidence="7">cis-Golgi network</location>
    </subcellularLocation>
    <subcellularLocation>
        <location evidence="1">Golgi apparatus</location>
    </subcellularLocation>
</comment>
<dbReference type="PANTHER" id="PTHR23249:SF15">
    <property type="entry name" value="TRAFFICKING PROTEIN PARTICLE COMPLEX SUBUNIT 4"/>
    <property type="match status" value="1"/>
</dbReference>
<proteinExistence type="inferred from homology"/>
<keyword evidence="5 7" id="KW-0333">Golgi apparatus</keyword>
<organism evidence="8 9">
    <name type="scientific">Ostreococcus lucimarinus (strain CCE9901)</name>
    <dbReference type="NCBI Taxonomy" id="436017"/>
    <lineage>
        <taxon>Eukaryota</taxon>
        <taxon>Viridiplantae</taxon>
        <taxon>Chlorophyta</taxon>
        <taxon>Mamiellophyceae</taxon>
        <taxon>Mamiellales</taxon>
        <taxon>Bathycoccaceae</taxon>
        <taxon>Ostreococcus</taxon>
    </lineage>
</organism>
<dbReference type="GO" id="GO:0005794">
    <property type="term" value="C:Golgi apparatus"/>
    <property type="evidence" value="ECO:0007669"/>
    <property type="project" value="UniProtKB-SubCell"/>
</dbReference>
<dbReference type="GO" id="GO:0006888">
    <property type="term" value="P:endoplasmic reticulum to Golgi vesicle-mediated transport"/>
    <property type="evidence" value="ECO:0007669"/>
    <property type="project" value="UniProtKB-UniRule"/>
</dbReference>
<evidence type="ECO:0000256" key="4">
    <source>
        <dbReference type="ARBA" id="ARBA00022892"/>
    </source>
</evidence>
<dbReference type="GO" id="GO:0005783">
    <property type="term" value="C:endoplasmic reticulum"/>
    <property type="evidence" value="ECO:0007669"/>
    <property type="project" value="UniProtKB-SubCell"/>
</dbReference>
<dbReference type="GeneID" id="5000965"/>
<reference evidence="8 9" key="1">
    <citation type="journal article" date="2007" name="Proc. Natl. Acad. Sci. U.S.A.">
        <title>The tiny eukaryote Ostreococcus provides genomic insights into the paradox of plankton speciation.</title>
        <authorList>
            <person name="Palenik B."/>
            <person name="Grimwood J."/>
            <person name="Aerts A."/>
            <person name="Rouze P."/>
            <person name="Salamov A."/>
            <person name="Putnam N."/>
            <person name="Dupont C."/>
            <person name="Jorgensen R."/>
            <person name="Derelle E."/>
            <person name="Rombauts S."/>
            <person name="Zhou K."/>
            <person name="Otillar R."/>
            <person name="Merchant S.S."/>
            <person name="Podell S."/>
            <person name="Gaasterland T."/>
            <person name="Napoli C."/>
            <person name="Gendler K."/>
            <person name="Manuell A."/>
            <person name="Tai V."/>
            <person name="Vallon O."/>
            <person name="Piganeau G."/>
            <person name="Jancek S."/>
            <person name="Heijde M."/>
            <person name="Jabbari K."/>
            <person name="Bowler C."/>
            <person name="Lohr M."/>
            <person name="Robbens S."/>
            <person name="Werner G."/>
            <person name="Dubchak I."/>
            <person name="Pazour G.J."/>
            <person name="Ren Q."/>
            <person name="Paulsen I."/>
            <person name="Delwiche C."/>
            <person name="Schmutz J."/>
            <person name="Rokhsar D."/>
            <person name="Van de Peer Y."/>
            <person name="Moreau H."/>
            <person name="Grigoriev I.V."/>
        </authorList>
    </citation>
    <scope>NUCLEOTIDE SEQUENCE [LARGE SCALE GENOMIC DNA]</scope>
    <source>
        <strain evidence="8 9">CCE9901</strain>
    </source>
</reference>
<dbReference type="HOGENOM" id="CLU_053380_2_2_1"/>
<keyword evidence="2 7" id="KW-0813">Transport</keyword>
<dbReference type="PANTHER" id="PTHR23249">
    <property type="entry name" value="TRAFFICKING PROTEIN PARTICLE COMPLEX SUBUNIT"/>
    <property type="match status" value="1"/>
</dbReference>
<keyword evidence="9" id="KW-1185">Reference proteome</keyword>
<dbReference type="SUPFAM" id="SSF64356">
    <property type="entry name" value="SNARE-like"/>
    <property type="match status" value="1"/>
</dbReference>
<comment type="subunit">
    <text evidence="7">Part of the multisubunit transport protein particle (TRAPP) complex.</text>
</comment>
<dbReference type="EMBL" id="CP000583">
    <property type="protein sequence ID" value="ABO95267.1"/>
    <property type="molecule type" value="Genomic_DNA"/>
</dbReference>
<evidence type="ECO:0000256" key="6">
    <source>
        <dbReference type="ARBA" id="ARBA00038179"/>
    </source>
</evidence>
<dbReference type="Gramene" id="ABO95267">
    <property type="protein sequence ID" value="ABO95267"/>
    <property type="gene ID" value="OSTLU_12356"/>
</dbReference>
<evidence type="ECO:0000313" key="9">
    <source>
        <dbReference type="Proteomes" id="UP000001568"/>
    </source>
</evidence>
<dbReference type="RefSeq" id="XP_001416974.1">
    <property type="nucleotide sequence ID" value="XM_001416937.1"/>
</dbReference>
<dbReference type="AlphaFoldDB" id="A4RUK3"/>
<evidence type="ECO:0000256" key="7">
    <source>
        <dbReference type="RuleBase" id="RU366065"/>
    </source>
</evidence>
<dbReference type="Pfam" id="PF04099">
    <property type="entry name" value="Sybindin"/>
    <property type="match status" value="1"/>
</dbReference>
<evidence type="ECO:0000256" key="5">
    <source>
        <dbReference type="ARBA" id="ARBA00023034"/>
    </source>
</evidence>
<dbReference type="STRING" id="436017.A4RUK3"/>
<keyword evidence="3 7" id="KW-0256">Endoplasmic reticulum</keyword>
<evidence type="ECO:0000256" key="2">
    <source>
        <dbReference type="ARBA" id="ARBA00022448"/>
    </source>
</evidence>
<protein>
    <recommendedName>
        <fullName evidence="7">Trafficking protein particle complex subunit</fullName>
    </recommendedName>
</protein>
<dbReference type="OrthoDB" id="246406at2759"/>
<dbReference type="eggNOG" id="KOG3369">
    <property type="taxonomic scope" value="Eukaryota"/>
</dbReference>
<dbReference type="OMA" id="MPIRTEG"/>
<sequence>MATGKLLAVWLVNKSGGLIYHRALREDAPTLDANACLRLASVWHSLHAISRKVAPVTGCAGIESLECDTFDLYCFQAETGMKIFVTMTKGSADASGTLRRTHRAYCDYALKNPFYEVEMPVRCELFDVAIADIARSVNERG</sequence>
<keyword evidence="4 7" id="KW-0931">ER-Golgi transport</keyword>
<dbReference type="SMART" id="SM01399">
    <property type="entry name" value="Sybindin"/>
    <property type="match status" value="1"/>
</dbReference>
<dbReference type="InterPro" id="IPR007233">
    <property type="entry name" value="TRAPPC"/>
</dbReference>
<dbReference type="Gene3D" id="3.30.450.70">
    <property type="match status" value="1"/>
</dbReference>
<dbReference type="CDD" id="cd14856">
    <property type="entry name" value="TRAPPC4_synbindin"/>
    <property type="match status" value="1"/>
</dbReference>
<gene>
    <name evidence="8" type="ORF">OSTLU_12356</name>
</gene>
<dbReference type="Proteomes" id="UP000001568">
    <property type="component" value="Chromosome 3"/>
</dbReference>
<comment type="similarity">
    <text evidence="6">Belongs to the TRAPP small subunits family. TRAPPC4 subfamily.</text>
</comment>
<dbReference type="KEGG" id="olu:OSTLU_12356"/>
<name>A4RUK3_OSTLU</name>
<accession>A4RUK3</accession>
<dbReference type="GO" id="GO:0030008">
    <property type="term" value="C:TRAPP complex"/>
    <property type="evidence" value="ECO:0007669"/>
    <property type="project" value="UniProtKB-UniRule"/>
</dbReference>